<reference evidence="2 3" key="1">
    <citation type="journal article" date="2014" name="Science">
        <title>Plant genetics. Early allopolyploid evolution in the post-Neolithic Brassica napus oilseed genome.</title>
        <authorList>
            <person name="Chalhoub B."/>
            <person name="Denoeud F."/>
            <person name="Liu S."/>
            <person name="Parkin I.A."/>
            <person name="Tang H."/>
            <person name="Wang X."/>
            <person name="Chiquet J."/>
            <person name="Belcram H."/>
            <person name="Tong C."/>
            <person name="Samans B."/>
            <person name="Correa M."/>
            <person name="Da Silva C."/>
            <person name="Just J."/>
            <person name="Falentin C."/>
            <person name="Koh C.S."/>
            <person name="Le Clainche I."/>
            <person name="Bernard M."/>
            <person name="Bento P."/>
            <person name="Noel B."/>
            <person name="Labadie K."/>
            <person name="Alberti A."/>
            <person name="Charles M."/>
            <person name="Arnaud D."/>
            <person name="Guo H."/>
            <person name="Daviaud C."/>
            <person name="Alamery S."/>
            <person name="Jabbari K."/>
            <person name="Zhao M."/>
            <person name="Edger P.P."/>
            <person name="Chelaifa H."/>
            <person name="Tack D."/>
            <person name="Lassalle G."/>
            <person name="Mestiri I."/>
            <person name="Schnel N."/>
            <person name="Le Paslier M.C."/>
            <person name="Fan G."/>
            <person name="Renault V."/>
            <person name="Bayer P.E."/>
            <person name="Golicz A.A."/>
            <person name="Manoli S."/>
            <person name="Lee T.H."/>
            <person name="Thi V.H."/>
            <person name="Chalabi S."/>
            <person name="Hu Q."/>
            <person name="Fan C."/>
            <person name="Tollenaere R."/>
            <person name="Lu Y."/>
            <person name="Battail C."/>
            <person name="Shen J."/>
            <person name="Sidebottom C.H."/>
            <person name="Wang X."/>
            <person name="Canaguier A."/>
            <person name="Chauveau A."/>
            <person name="Berard A."/>
            <person name="Deniot G."/>
            <person name="Guan M."/>
            <person name="Liu Z."/>
            <person name="Sun F."/>
            <person name="Lim Y.P."/>
            <person name="Lyons E."/>
            <person name="Town C.D."/>
            <person name="Bancroft I."/>
            <person name="Wang X."/>
            <person name="Meng J."/>
            <person name="Ma J."/>
            <person name="Pires J.C."/>
            <person name="King G.J."/>
            <person name="Brunel D."/>
            <person name="Delourme R."/>
            <person name="Renard M."/>
            <person name="Aury J.M."/>
            <person name="Adams K.L."/>
            <person name="Batley J."/>
            <person name="Snowdon R.J."/>
            <person name="Tost J."/>
            <person name="Edwards D."/>
            <person name="Zhou Y."/>
            <person name="Hua W."/>
            <person name="Sharpe A.G."/>
            <person name="Paterson A.H."/>
            <person name="Guan C."/>
            <person name="Wincker P."/>
        </authorList>
    </citation>
    <scope>NUCLEOTIDE SEQUENCE [LARGE SCALE GENOMIC DNA]</scope>
    <source>
        <strain evidence="3">cv. Darmor-bzh</strain>
    </source>
</reference>
<organism evidence="2 3">
    <name type="scientific">Brassica napus</name>
    <name type="common">Rape</name>
    <dbReference type="NCBI Taxonomy" id="3708"/>
    <lineage>
        <taxon>Eukaryota</taxon>
        <taxon>Viridiplantae</taxon>
        <taxon>Streptophyta</taxon>
        <taxon>Embryophyta</taxon>
        <taxon>Tracheophyta</taxon>
        <taxon>Spermatophyta</taxon>
        <taxon>Magnoliopsida</taxon>
        <taxon>eudicotyledons</taxon>
        <taxon>Gunneridae</taxon>
        <taxon>Pentapetalae</taxon>
        <taxon>rosids</taxon>
        <taxon>malvids</taxon>
        <taxon>Brassicales</taxon>
        <taxon>Brassicaceae</taxon>
        <taxon>Brassiceae</taxon>
        <taxon>Brassica</taxon>
    </lineage>
</organism>
<dbReference type="PaxDb" id="3708-A0A078FUX0"/>
<keyword evidence="3" id="KW-1185">Reference proteome</keyword>
<sequence>MPGKVEKVVLASSGVNLRRSDNEAFIARAKCHGIVEVMLPSSAADLRRLTNRDSLETRLQKEL</sequence>
<evidence type="ECO:0000313" key="3">
    <source>
        <dbReference type="Proteomes" id="UP000028999"/>
    </source>
</evidence>
<dbReference type="EMBL" id="LK032065">
    <property type="protein sequence ID" value="CDY16607.1"/>
    <property type="molecule type" value="Genomic_DNA"/>
</dbReference>
<accession>A0A078FUX0</accession>
<protein>
    <submittedName>
        <fullName evidence="1">(rape) hypothetical protein</fullName>
    </submittedName>
    <submittedName>
        <fullName evidence="2">BnaC09g36660D protein</fullName>
    </submittedName>
</protein>
<dbReference type="AlphaFoldDB" id="A0A078FUX0"/>
<name>A0A078FUX0_BRANA</name>
<dbReference type="STRING" id="3708.A0A078FUX0"/>
<evidence type="ECO:0000313" key="2">
    <source>
        <dbReference type="EMBL" id="CDY16607.1"/>
    </source>
</evidence>
<dbReference type="EMBL" id="HG994373">
    <property type="protein sequence ID" value="CAF1775009.1"/>
    <property type="molecule type" value="Genomic_DNA"/>
</dbReference>
<evidence type="ECO:0000313" key="1">
    <source>
        <dbReference type="EMBL" id="CAF1775009.1"/>
    </source>
</evidence>
<gene>
    <name evidence="2" type="primary">BnaC09g36660D</name>
    <name evidence="1" type="ORF">DARMORV10_C09P54780.1</name>
    <name evidence="2" type="ORF">GSBRNA2T00094420001</name>
</gene>
<reference evidence="1" key="3">
    <citation type="submission" date="2021-01" db="EMBL/GenBank/DDBJ databases">
        <authorList>
            <consortium name="Genoscope - CEA"/>
            <person name="William W."/>
        </authorList>
    </citation>
    <scope>NUCLEOTIDE SEQUENCE</scope>
</reference>
<proteinExistence type="predicted"/>
<dbReference type="Gramene" id="CDY16607">
    <property type="protein sequence ID" value="CDY16607"/>
    <property type="gene ID" value="GSBRNA2T00094420001"/>
</dbReference>
<dbReference type="Proteomes" id="UP001295469">
    <property type="component" value="Chromosome C09"/>
</dbReference>
<dbReference type="Proteomes" id="UP000028999">
    <property type="component" value="Unassembled WGS sequence"/>
</dbReference>
<reference evidence="2" key="2">
    <citation type="submission" date="2014-06" db="EMBL/GenBank/DDBJ databases">
        <authorList>
            <person name="Genoscope - CEA"/>
        </authorList>
    </citation>
    <scope>NUCLEOTIDE SEQUENCE</scope>
</reference>